<keyword evidence="1" id="KW-1133">Transmembrane helix</keyword>
<sequence>MDSSLNWIIGGIISLLGLLGLFLAAHAADSGIYLFGLLLFLFAVLFAFGLIRRGMPGSH</sequence>
<keyword evidence="1" id="KW-0472">Membrane</keyword>
<dbReference type="EMBL" id="CP042906">
    <property type="protein sequence ID" value="QEX15384.1"/>
    <property type="molecule type" value="Genomic_DNA"/>
</dbReference>
<dbReference type="KEGG" id="htq:FRZ44_06670"/>
<proteinExistence type="predicted"/>
<dbReference type="AlphaFoldDB" id="A0A5J6MD88"/>
<dbReference type="Proteomes" id="UP000326202">
    <property type="component" value="Chromosome"/>
</dbReference>
<protein>
    <submittedName>
        <fullName evidence="2">Uncharacterized protein</fullName>
    </submittedName>
</protein>
<evidence type="ECO:0000313" key="3">
    <source>
        <dbReference type="Proteomes" id="UP000326202"/>
    </source>
</evidence>
<keyword evidence="3" id="KW-1185">Reference proteome</keyword>
<evidence type="ECO:0000256" key="1">
    <source>
        <dbReference type="SAM" id="Phobius"/>
    </source>
</evidence>
<gene>
    <name evidence="2" type="ORF">FRZ44_06670</name>
</gene>
<organism evidence="2 3">
    <name type="scientific">Hypericibacter terrae</name>
    <dbReference type="NCBI Taxonomy" id="2602015"/>
    <lineage>
        <taxon>Bacteria</taxon>
        <taxon>Pseudomonadati</taxon>
        <taxon>Pseudomonadota</taxon>
        <taxon>Alphaproteobacteria</taxon>
        <taxon>Rhodospirillales</taxon>
        <taxon>Dongiaceae</taxon>
        <taxon>Hypericibacter</taxon>
    </lineage>
</organism>
<accession>A0A5J6MD88</accession>
<dbReference type="RefSeq" id="WP_151175838.1">
    <property type="nucleotide sequence ID" value="NZ_CP042906.1"/>
</dbReference>
<reference evidence="2 3" key="1">
    <citation type="submission" date="2019-08" db="EMBL/GenBank/DDBJ databases">
        <title>Hyperibacter terrae gen. nov., sp. nov. and Hyperibacter viscosus sp. nov., two new members in the family Rhodospirillaceae isolated from the rhizosphere of Hypericum perforatum.</title>
        <authorList>
            <person name="Noviana Z."/>
        </authorList>
    </citation>
    <scope>NUCLEOTIDE SEQUENCE [LARGE SCALE GENOMIC DNA]</scope>
    <source>
        <strain evidence="2 3">R5913</strain>
    </source>
</reference>
<keyword evidence="1" id="KW-0812">Transmembrane</keyword>
<name>A0A5J6MD88_9PROT</name>
<feature type="transmembrane region" description="Helical" evidence="1">
    <location>
        <begin position="31"/>
        <end position="51"/>
    </location>
</feature>
<evidence type="ECO:0000313" key="2">
    <source>
        <dbReference type="EMBL" id="QEX15384.1"/>
    </source>
</evidence>
<feature type="transmembrane region" description="Helical" evidence="1">
    <location>
        <begin position="7"/>
        <end position="25"/>
    </location>
</feature>